<proteinExistence type="predicted"/>
<evidence type="ECO:0000256" key="1">
    <source>
        <dbReference type="SAM" id="Phobius"/>
    </source>
</evidence>
<gene>
    <name evidence="2" type="ORF">BJ971_004732</name>
</gene>
<evidence type="ECO:0000313" key="2">
    <source>
        <dbReference type="EMBL" id="MBB4764176.1"/>
    </source>
</evidence>
<dbReference type="RefSeq" id="WP_184995394.1">
    <property type="nucleotide sequence ID" value="NZ_JACHNH010000001.1"/>
</dbReference>
<dbReference type="AlphaFoldDB" id="A0A7W7I0M2"/>
<sequence length="104" mass="11539">MDLHWAWVWQYGLPLLLVIGSLAGLVSAIRSKPAETAGSRSDWLALPILLILTGDAALGEARPPFERAWKGAVAVLLWVTIAVTVWRRRRRRIESRAAGGAERR</sequence>
<keyword evidence="3" id="KW-1185">Reference proteome</keyword>
<keyword evidence="1" id="KW-1133">Transmembrane helix</keyword>
<comment type="caution">
    <text evidence="2">The sequence shown here is derived from an EMBL/GenBank/DDBJ whole genome shotgun (WGS) entry which is preliminary data.</text>
</comment>
<accession>A0A7W7I0M2</accession>
<dbReference type="Proteomes" id="UP000578112">
    <property type="component" value="Unassembled WGS sequence"/>
</dbReference>
<reference evidence="2 3" key="1">
    <citation type="submission" date="2020-08" db="EMBL/GenBank/DDBJ databases">
        <title>Sequencing the genomes of 1000 actinobacteria strains.</title>
        <authorList>
            <person name="Klenk H.-P."/>
        </authorList>
    </citation>
    <scope>NUCLEOTIDE SEQUENCE [LARGE SCALE GENOMIC DNA]</scope>
    <source>
        <strain evidence="2 3">DSM 43149</strain>
    </source>
</reference>
<name>A0A7W7I0M2_9ACTN</name>
<keyword evidence="1" id="KW-0812">Transmembrane</keyword>
<feature type="transmembrane region" description="Helical" evidence="1">
    <location>
        <begin position="6"/>
        <end position="29"/>
    </location>
</feature>
<dbReference type="EMBL" id="JACHNH010000001">
    <property type="protein sequence ID" value="MBB4764176.1"/>
    <property type="molecule type" value="Genomic_DNA"/>
</dbReference>
<keyword evidence="1" id="KW-0472">Membrane</keyword>
<evidence type="ECO:0000313" key="3">
    <source>
        <dbReference type="Proteomes" id="UP000578112"/>
    </source>
</evidence>
<protein>
    <submittedName>
        <fullName evidence="2">Lysylphosphatidylglycerol synthetase-like protein (DUF2156 family)</fullName>
    </submittedName>
</protein>
<feature type="transmembrane region" description="Helical" evidence="1">
    <location>
        <begin position="67"/>
        <end position="86"/>
    </location>
</feature>
<organism evidence="2 3">
    <name type="scientific">Actinoplanes digitatis</name>
    <dbReference type="NCBI Taxonomy" id="1868"/>
    <lineage>
        <taxon>Bacteria</taxon>
        <taxon>Bacillati</taxon>
        <taxon>Actinomycetota</taxon>
        <taxon>Actinomycetes</taxon>
        <taxon>Micromonosporales</taxon>
        <taxon>Micromonosporaceae</taxon>
        <taxon>Actinoplanes</taxon>
    </lineage>
</organism>